<dbReference type="RefSeq" id="WP_345599983.1">
    <property type="nucleotide sequence ID" value="NZ_BAABLT010000001.1"/>
</dbReference>
<dbReference type="InterPro" id="IPR036691">
    <property type="entry name" value="Endo/exonu/phosph_ase_sf"/>
</dbReference>
<evidence type="ECO:0000313" key="2">
    <source>
        <dbReference type="EMBL" id="MFD0919653.1"/>
    </source>
</evidence>
<proteinExistence type="predicted"/>
<keyword evidence="2" id="KW-0255">Endonuclease</keyword>
<dbReference type="Proteomes" id="UP001597018">
    <property type="component" value="Unassembled WGS sequence"/>
</dbReference>
<gene>
    <name evidence="2" type="ORF">ACFQ16_07850</name>
</gene>
<keyword evidence="3" id="KW-1185">Reference proteome</keyword>
<dbReference type="Gene3D" id="3.60.10.10">
    <property type="entry name" value="Endonuclease/exonuclease/phosphatase"/>
    <property type="match status" value="1"/>
</dbReference>
<dbReference type="EMBL" id="JBHTIW010000003">
    <property type="protein sequence ID" value="MFD0919653.1"/>
    <property type="molecule type" value="Genomic_DNA"/>
</dbReference>
<evidence type="ECO:0000313" key="3">
    <source>
        <dbReference type="Proteomes" id="UP001597018"/>
    </source>
</evidence>
<dbReference type="GO" id="GO:0004519">
    <property type="term" value="F:endonuclease activity"/>
    <property type="evidence" value="ECO:0007669"/>
    <property type="project" value="UniProtKB-KW"/>
</dbReference>
<comment type="caution">
    <text evidence="2">The sequence shown here is derived from an EMBL/GenBank/DDBJ whole genome shotgun (WGS) entry which is preliminary data.</text>
</comment>
<evidence type="ECO:0000259" key="1">
    <source>
        <dbReference type="Pfam" id="PF03372"/>
    </source>
</evidence>
<dbReference type="InterPro" id="IPR005135">
    <property type="entry name" value="Endo/exonuclease/phosphatase"/>
</dbReference>
<keyword evidence="2" id="KW-0378">Hydrolase</keyword>
<organism evidence="2 3">
    <name type="scientific">Saccharopolyspora rosea</name>
    <dbReference type="NCBI Taxonomy" id="524884"/>
    <lineage>
        <taxon>Bacteria</taxon>
        <taxon>Bacillati</taxon>
        <taxon>Actinomycetota</taxon>
        <taxon>Actinomycetes</taxon>
        <taxon>Pseudonocardiales</taxon>
        <taxon>Pseudonocardiaceae</taxon>
        <taxon>Saccharopolyspora</taxon>
    </lineage>
</organism>
<name>A0ABW3FPY4_9PSEU</name>
<dbReference type="SUPFAM" id="SSF56219">
    <property type="entry name" value="DNase I-like"/>
    <property type="match status" value="1"/>
</dbReference>
<reference evidence="3" key="1">
    <citation type="journal article" date="2019" name="Int. J. Syst. Evol. Microbiol.">
        <title>The Global Catalogue of Microorganisms (GCM) 10K type strain sequencing project: providing services to taxonomists for standard genome sequencing and annotation.</title>
        <authorList>
            <consortium name="The Broad Institute Genomics Platform"/>
            <consortium name="The Broad Institute Genome Sequencing Center for Infectious Disease"/>
            <person name="Wu L."/>
            <person name="Ma J."/>
        </authorList>
    </citation>
    <scope>NUCLEOTIDE SEQUENCE [LARGE SCALE GENOMIC DNA]</scope>
    <source>
        <strain evidence="3">CCUG 56401</strain>
    </source>
</reference>
<dbReference type="Pfam" id="PF03372">
    <property type="entry name" value="Exo_endo_phos"/>
    <property type="match status" value="1"/>
</dbReference>
<sequence length="323" mass="36517">MTVLRVGTWNLYEYDRHDHRDPAAAQRYTQVAKVLTDLDVDVIAVQEVCGRGRAALEQLAKDAGMFCWYDPPFVDEDEYFRGRVAFAGTEPRPSDFHVGLLWNPARIRARVDGFRPFEGGGEFWHAAAVQEFRVDGLDRPLVVGSYHGTPFQQDARPDEARRIVSILTRPYGENRLAIIGGDWNSISADRVHRDGEWQFWHPDPYWIEGAENVWREPFTYQCIVTETGPDGMPVRWHADRRPGEVLMRAGCRDTAALAGAAWAPSVGHADHADMGYRTLDTHRVSPALTPAVADWQVVDWQVAREASDHLPVVTTLDLSRLES</sequence>
<protein>
    <submittedName>
        <fullName evidence="2">Endonuclease/exonuclease/phosphatase family protein</fullName>
    </submittedName>
</protein>
<accession>A0ABW3FPY4</accession>
<keyword evidence="2" id="KW-0540">Nuclease</keyword>
<feature type="domain" description="Endonuclease/exonuclease/phosphatase" evidence="1">
    <location>
        <begin position="7"/>
        <end position="196"/>
    </location>
</feature>